<name>A0A919F2H9_9ACTN</name>
<keyword evidence="1" id="KW-0472">Membrane</keyword>
<keyword evidence="1" id="KW-0812">Transmembrane</keyword>
<dbReference type="AlphaFoldDB" id="A0A919F2H9"/>
<keyword evidence="1" id="KW-1133">Transmembrane helix</keyword>
<evidence type="ECO:0000313" key="2">
    <source>
        <dbReference type="EMBL" id="GHG73705.1"/>
    </source>
</evidence>
<reference evidence="3" key="1">
    <citation type="journal article" date="2019" name="Int. J. Syst. Evol. Microbiol.">
        <title>The Global Catalogue of Microorganisms (GCM) 10K type strain sequencing project: providing services to taxonomists for standard genome sequencing and annotation.</title>
        <authorList>
            <consortium name="The Broad Institute Genomics Platform"/>
            <consortium name="The Broad Institute Genome Sequencing Center for Infectious Disease"/>
            <person name="Wu L."/>
            <person name="Ma J."/>
        </authorList>
    </citation>
    <scope>NUCLEOTIDE SEQUENCE [LARGE SCALE GENOMIC DNA]</scope>
    <source>
        <strain evidence="3">JCM 4253</strain>
    </source>
</reference>
<dbReference type="RefSeq" id="WP_189986113.1">
    <property type="nucleotide sequence ID" value="NZ_BNBF01000033.1"/>
</dbReference>
<dbReference type="Proteomes" id="UP000619355">
    <property type="component" value="Unassembled WGS sequence"/>
</dbReference>
<evidence type="ECO:0000313" key="3">
    <source>
        <dbReference type="Proteomes" id="UP000619355"/>
    </source>
</evidence>
<feature type="transmembrane region" description="Helical" evidence="1">
    <location>
        <begin position="37"/>
        <end position="59"/>
    </location>
</feature>
<organism evidence="2 3">
    <name type="scientific">Streptomyces capoamus</name>
    <dbReference type="NCBI Taxonomy" id="68183"/>
    <lineage>
        <taxon>Bacteria</taxon>
        <taxon>Bacillati</taxon>
        <taxon>Actinomycetota</taxon>
        <taxon>Actinomycetes</taxon>
        <taxon>Kitasatosporales</taxon>
        <taxon>Streptomycetaceae</taxon>
        <taxon>Streptomyces</taxon>
    </lineage>
</organism>
<evidence type="ECO:0000256" key="1">
    <source>
        <dbReference type="SAM" id="Phobius"/>
    </source>
</evidence>
<comment type="caution">
    <text evidence="2">The sequence shown here is derived from an EMBL/GenBank/DDBJ whole genome shotgun (WGS) entry which is preliminary data.</text>
</comment>
<dbReference type="EMBL" id="BNBF01000033">
    <property type="protein sequence ID" value="GHG73705.1"/>
    <property type="molecule type" value="Genomic_DNA"/>
</dbReference>
<gene>
    <name evidence="2" type="ORF">GCM10018980_70230</name>
</gene>
<accession>A0A919F2H9</accession>
<keyword evidence="3" id="KW-1185">Reference proteome</keyword>
<proteinExistence type="predicted"/>
<sequence>MSHGLRRATGLAALIAGIALAAWIAFGPPQTWHGTPALGRPALGLVSLAMISISPRLIFPHGRQDGAGGGTNGA</sequence>
<protein>
    <submittedName>
        <fullName evidence="2">Uncharacterized protein</fullName>
    </submittedName>
</protein>